<evidence type="ECO:0000256" key="10">
    <source>
        <dbReference type="ARBA" id="ARBA00022786"/>
    </source>
</evidence>
<keyword evidence="13 17" id="KW-0472">Membrane</keyword>
<dbReference type="AlphaFoldDB" id="A0AAV3PRU3"/>
<evidence type="ECO:0000256" key="9">
    <source>
        <dbReference type="ARBA" id="ARBA00022771"/>
    </source>
</evidence>
<evidence type="ECO:0000256" key="16">
    <source>
        <dbReference type="SAM" id="MobiDB-lite"/>
    </source>
</evidence>
<evidence type="ECO:0000256" key="12">
    <source>
        <dbReference type="ARBA" id="ARBA00022989"/>
    </source>
</evidence>
<evidence type="ECO:0000259" key="18">
    <source>
        <dbReference type="PROSITE" id="PS50089"/>
    </source>
</evidence>
<name>A0AAV3PRU3_LITER</name>
<dbReference type="InterPro" id="IPR013083">
    <property type="entry name" value="Znf_RING/FYVE/PHD"/>
</dbReference>
<keyword evidence="9 15" id="KW-0863">Zinc-finger</keyword>
<dbReference type="InterPro" id="IPR044600">
    <property type="entry name" value="ATL1/ATL16-like"/>
</dbReference>
<evidence type="ECO:0000256" key="15">
    <source>
        <dbReference type="PROSITE-ProRule" id="PRU00175"/>
    </source>
</evidence>
<dbReference type="GO" id="GO:0016020">
    <property type="term" value="C:membrane"/>
    <property type="evidence" value="ECO:0007669"/>
    <property type="project" value="UniProtKB-SubCell"/>
</dbReference>
<dbReference type="Proteomes" id="UP001454036">
    <property type="component" value="Unassembled WGS sequence"/>
</dbReference>
<feature type="compositionally biased region" description="Basic and acidic residues" evidence="16">
    <location>
        <begin position="332"/>
        <end position="342"/>
    </location>
</feature>
<dbReference type="Pfam" id="PF13639">
    <property type="entry name" value="zf-RING_2"/>
    <property type="match status" value="1"/>
</dbReference>
<feature type="region of interest" description="Disordered" evidence="16">
    <location>
        <begin position="389"/>
        <end position="410"/>
    </location>
</feature>
<keyword evidence="7" id="KW-0479">Metal-binding</keyword>
<evidence type="ECO:0000256" key="11">
    <source>
        <dbReference type="ARBA" id="ARBA00022833"/>
    </source>
</evidence>
<evidence type="ECO:0000256" key="8">
    <source>
        <dbReference type="ARBA" id="ARBA00022729"/>
    </source>
</evidence>
<evidence type="ECO:0000256" key="7">
    <source>
        <dbReference type="ARBA" id="ARBA00022723"/>
    </source>
</evidence>
<evidence type="ECO:0000256" key="3">
    <source>
        <dbReference type="ARBA" id="ARBA00004906"/>
    </source>
</evidence>
<dbReference type="Gene3D" id="3.30.40.10">
    <property type="entry name" value="Zinc/RING finger domain, C3HC4 (zinc finger)"/>
    <property type="match status" value="1"/>
</dbReference>
<keyword evidence="12 17" id="KW-1133">Transmembrane helix</keyword>
<evidence type="ECO:0000313" key="20">
    <source>
        <dbReference type="Proteomes" id="UP001454036"/>
    </source>
</evidence>
<evidence type="ECO:0000256" key="13">
    <source>
        <dbReference type="ARBA" id="ARBA00023136"/>
    </source>
</evidence>
<sequence>MAFHYRKLLPKKPDPLGEHPHVLPKPCPKICVPPCPDDCNAVPQPPPPPPPPPPHADYNTSVVLVIVLCFLGFAFLIVSYVSIVRYRSSVRNTRRTTLHSFNDISGDDVIGEDHGQVLDHPIWYIRTIGLHQSVIDSVEVFKFKKGEGLVEGFDCSVCLSEFQEDENLRLLPKCSHAFHIHCIDTWLRSHRNCPLCRAPVVNDASVDRVTVEEGNFDGSGSEEGHQVENVSDLDVVGSDGEGGDGGNSEMRVNFIEDCTSLPIEDNDIDEICDKNFRFGPDRGNKVRGNTGMVEHRVTLHVEIEPVGRPFSMDCGSASSIYLAQDSKLLLKDEGSSSTKEDEGTSNIHMEIEMKQTSEMVPRPGNRNSSIYELVMSSSLGRSLQKVPLSMKKPFSSGGKSSLHTHIEDSS</sequence>
<comment type="caution">
    <text evidence="19">The sequence shown here is derived from an EMBL/GenBank/DDBJ whole genome shotgun (WGS) entry which is preliminary data.</text>
</comment>
<dbReference type="GO" id="GO:0008270">
    <property type="term" value="F:zinc ion binding"/>
    <property type="evidence" value="ECO:0007669"/>
    <property type="project" value="UniProtKB-KW"/>
</dbReference>
<feature type="region of interest" description="Disordered" evidence="16">
    <location>
        <begin position="332"/>
        <end position="367"/>
    </location>
</feature>
<dbReference type="EC" id="2.3.2.27" evidence="4"/>
<dbReference type="PANTHER" id="PTHR46913">
    <property type="entry name" value="RING-H2 FINGER PROTEIN ATL16"/>
    <property type="match status" value="1"/>
</dbReference>
<protein>
    <recommendedName>
        <fullName evidence="4">RING-type E3 ubiquitin transferase</fullName>
        <ecNumber evidence="4">2.3.2.27</ecNumber>
    </recommendedName>
</protein>
<gene>
    <name evidence="19" type="ORF">LIER_12116</name>
</gene>
<dbReference type="SUPFAM" id="SSF57850">
    <property type="entry name" value="RING/U-box"/>
    <property type="match status" value="1"/>
</dbReference>
<keyword evidence="11" id="KW-0862">Zinc</keyword>
<evidence type="ECO:0000313" key="19">
    <source>
        <dbReference type="EMBL" id="GAA0154013.1"/>
    </source>
</evidence>
<accession>A0AAV3PRU3</accession>
<keyword evidence="8" id="KW-0732">Signal</keyword>
<dbReference type="EMBL" id="BAABME010002300">
    <property type="protein sequence ID" value="GAA0154013.1"/>
    <property type="molecule type" value="Genomic_DNA"/>
</dbReference>
<feature type="transmembrane region" description="Helical" evidence="17">
    <location>
        <begin position="62"/>
        <end position="84"/>
    </location>
</feature>
<comment type="similarity">
    <text evidence="14">Belongs to the RING-type zinc finger family. ATL subfamily.</text>
</comment>
<keyword evidence="6 17" id="KW-0812">Transmembrane</keyword>
<dbReference type="PROSITE" id="PS50089">
    <property type="entry name" value="ZF_RING_2"/>
    <property type="match status" value="1"/>
</dbReference>
<evidence type="ECO:0000256" key="14">
    <source>
        <dbReference type="ARBA" id="ARBA00024209"/>
    </source>
</evidence>
<dbReference type="GO" id="GO:0016567">
    <property type="term" value="P:protein ubiquitination"/>
    <property type="evidence" value="ECO:0007669"/>
    <property type="project" value="InterPro"/>
</dbReference>
<comment type="pathway">
    <text evidence="3">Protein modification; protein ubiquitination.</text>
</comment>
<dbReference type="InterPro" id="IPR001841">
    <property type="entry name" value="Znf_RING"/>
</dbReference>
<evidence type="ECO:0000256" key="5">
    <source>
        <dbReference type="ARBA" id="ARBA00022679"/>
    </source>
</evidence>
<proteinExistence type="inferred from homology"/>
<dbReference type="PANTHER" id="PTHR46913:SF19">
    <property type="entry name" value="RING-TYPE E3 UBIQUITIN TRANSFERASE"/>
    <property type="match status" value="1"/>
</dbReference>
<comment type="subcellular location">
    <subcellularLocation>
        <location evidence="2">Membrane</location>
        <topology evidence="2">Single-pass membrane protein</topology>
    </subcellularLocation>
</comment>
<organism evidence="19 20">
    <name type="scientific">Lithospermum erythrorhizon</name>
    <name type="common">Purple gromwell</name>
    <name type="synonym">Lithospermum officinale var. erythrorhizon</name>
    <dbReference type="NCBI Taxonomy" id="34254"/>
    <lineage>
        <taxon>Eukaryota</taxon>
        <taxon>Viridiplantae</taxon>
        <taxon>Streptophyta</taxon>
        <taxon>Embryophyta</taxon>
        <taxon>Tracheophyta</taxon>
        <taxon>Spermatophyta</taxon>
        <taxon>Magnoliopsida</taxon>
        <taxon>eudicotyledons</taxon>
        <taxon>Gunneridae</taxon>
        <taxon>Pentapetalae</taxon>
        <taxon>asterids</taxon>
        <taxon>lamiids</taxon>
        <taxon>Boraginales</taxon>
        <taxon>Boraginaceae</taxon>
        <taxon>Boraginoideae</taxon>
        <taxon>Lithospermeae</taxon>
        <taxon>Lithospermum</taxon>
    </lineage>
</organism>
<evidence type="ECO:0000256" key="2">
    <source>
        <dbReference type="ARBA" id="ARBA00004167"/>
    </source>
</evidence>
<keyword evidence="20" id="KW-1185">Reference proteome</keyword>
<evidence type="ECO:0000256" key="1">
    <source>
        <dbReference type="ARBA" id="ARBA00000900"/>
    </source>
</evidence>
<keyword evidence="5" id="KW-0808">Transferase</keyword>
<evidence type="ECO:0000256" key="6">
    <source>
        <dbReference type="ARBA" id="ARBA00022692"/>
    </source>
</evidence>
<reference evidence="19 20" key="1">
    <citation type="submission" date="2024-01" db="EMBL/GenBank/DDBJ databases">
        <title>The complete chloroplast genome sequence of Lithospermum erythrorhizon: insights into the phylogenetic relationship among Boraginaceae species and the maternal lineages of purple gromwells.</title>
        <authorList>
            <person name="Okada T."/>
            <person name="Watanabe K."/>
        </authorList>
    </citation>
    <scope>NUCLEOTIDE SEQUENCE [LARGE SCALE GENOMIC DNA]</scope>
</reference>
<dbReference type="FunFam" id="3.30.40.10:FF:000285">
    <property type="entry name" value="RING-H2 finger protein ATL43"/>
    <property type="match status" value="1"/>
</dbReference>
<feature type="domain" description="RING-type" evidence="18">
    <location>
        <begin position="155"/>
        <end position="197"/>
    </location>
</feature>
<evidence type="ECO:0000256" key="17">
    <source>
        <dbReference type="SAM" id="Phobius"/>
    </source>
</evidence>
<dbReference type="GO" id="GO:0061630">
    <property type="term" value="F:ubiquitin protein ligase activity"/>
    <property type="evidence" value="ECO:0007669"/>
    <property type="project" value="UniProtKB-EC"/>
</dbReference>
<comment type="catalytic activity">
    <reaction evidence="1">
        <text>S-ubiquitinyl-[E2 ubiquitin-conjugating enzyme]-L-cysteine + [acceptor protein]-L-lysine = [E2 ubiquitin-conjugating enzyme]-L-cysteine + N(6)-ubiquitinyl-[acceptor protein]-L-lysine.</text>
        <dbReference type="EC" id="2.3.2.27"/>
    </reaction>
</comment>
<keyword evidence="10" id="KW-0833">Ubl conjugation pathway</keyword>
<dbReference type="CDD" id="cd16461">
    <property type="entry name" value="RING-H2_EL5-like"/>
    <property type="match status" value="1"/>
</dbReference>
<evidence type="ECO:0000256" key="4">
    <source>
        <dbReference type="ARBA" id="ARBA00012483"/>
    </source>
</evidence>
<dbReference type="SMART" id="SM00184">
    <property type="entry name" value="RING"/>
    <property type="match status" value="1"/>
</dbReference>